<dbReference type="Proteomes" id="UP000784294">
    <property type="component" value="Unassembled WGS sequence"/>
</dbReference>
<accession>A0A3S5CMT5</accession>
<organism evidence="2 3">
    <name type="scientific">Protopolystoma xenopodis</name>
    <dbReference type="NCBI Taxonomy" id="117903"/>
    <lineage>
        <taxon>Eukaryota</taxon>
        <taxon>Metazoa</taxon>
        <taxon>Spiralia</taxon>
        <taxon>Lophotrochozoa</taxon>
        <taxon>Platyhelminthes</taxon>
        <taxon>Monogenea</taxon>
        <taxon>Polyopisthocotylea</taxon>
        <taxon>Polystomatidea</taxon>
        <taxon>Polystomatidae</taxon>
        <taxon>Protopolystoma</taxon>
    </lineage>
</organism>
<sequence>MTTPASPGETGLLRQADADIKLEAPQASDELATSSSHPDRLSTPNMSTTSVHLASWIGSQKRPDSRTAQLGLKRELSEDGVLARSSGVLSKDSNGGTCGGIIGDDILVQPPSKRPRSETNDSQLQQHNISFDLDTPTGLVSTIFCLFTPRFAF</sequence>
<name>A0A3S5CMT5_9PLAT</name>
<proteinExistence type="predicted"/>
<feature type="region of interest" description="Disordered" evidence="1">
    <location>
        <begin position="87"/>
        <end position="124"/>
    </location>
</feature>
<keyword evidence="3" id="KW-1185">Reference proteome</keyword>
<dbReference type="AlphaFoldDB" id="A0A3S5CMT5"/>
<comment type="caution">
    <text evidence="2">The sequence shown here is derived from an EMBL/GenBank/DDBJ whole genome shotgun (WGS) entry which is preliminary data.</text>
</comment>
<reference evidence="2" key="1">
    <citation type="submission" date="2018-11" db="EMBL/GenBank/DDBJ databases">
        <authorList>
            <consortium name="Pathogen Informatics"/>
        </authorList>
    </citation>
    <scope>NUCLEOTIDE SEQUENCE</scope>
</reference>
<gene>
    <name evidence="2" type="ORF">PXEA_LOCUS15178</name>
</gene>
<protein>
    <submittedName>
        <fullName evidence="2">Uncharacterized protein</fullName>
    </submittedName>
</protein>
<feature type="region of interest" description="Disordered" evidence="1">
    <location>
        <begin position="23"/>
        <end position="49"/>
    </location>
</feature>
<evidence type="ECO:0000313" key="3">
    <source>
        <dbReference type="Proteomes" id="UP000784294"/>
    </source>
</evidence>
<dbReference type="EMBL" id="CAAALY010052861">
    <property type="protein sequence ID" value="VEL21738.1"/>
    <property type="molecule type" value="Genomic_DNA"/>
</dbReference>
<feature type="compositionally biased region" description="Polar residues" evidence="1">
    <location>
        <begin position="31"/>
        <end position="49"/>
    </location>
</feature>
<evidence type="ECO:0000256" key="1">
    <source>
        <dbReference type="SAM" id="MobiDB-lite"/>
    </source>
</evidence>
<evidence type="ECO:0000313" key="2">
    <source>
        <dbReference type="EMBL" id="VEL21738.1"/>
    </source>
</evidence>